<dbReference type="InterPro" id="IPR010982">
    <property type="entry name" value="Lambda_DNA-bd_dom_sf"/>
</dbReference>
<dbReference type="PROSITE" id="PS50943">
    <property type="entry name" value="HTH_CROC1"/>
    <property type="match status" value="1"/>
</dbReference>
<dbReference type="EMBL" id="JAFCNB010000008">
    <property type="protein sequence ID" value="MBP2705401.1"/>
    <property type="molecule type" value="Genomic_DNA"/>
</dbReference>
<dbReference type="SUPFAM" id="SSF48452">
    <property type="entry name" value="TPR-like"/>
    <property type="match status" value="1"/>
</dbReference>
<dbReference type="Gene3D" id="1.25.40.10">
    <property type="entry name" value="Tetratricopeptide repeat domain"/>
    <property type="match status" value="1"/>
</dbReference>
<name>A0A941AIP9_9ACTN</name>
<dbReference type="GO" id="GO:0003677">
    <property type="term" value="F:DNA binding"/>
    <property type="evidence" value="ECO:0007669"/>
    <property type="project" value="InterPro"/>
</dbReference>
<proteinExistence type="predicted"/>
<dbReference type="InterPro" id="IPR011990">
    <property type="entry name" value="TPR-like_helical_dom_sf"/>
</dbReference>
<dbReference type="SUPFAM" id="SSF47413">
    <property type="entry name" value="lambda repressor-like DNA-binding domains"/>
    <property type="match status" value="1"/>
</dbReference>
<keyword evidence="3" id="KW-1185">Reference proteome</keyword>
<dbReference type="CDD" id="cd00093">
    <property type="entry name" value="HTH_XRE"/>
    <property type="match status" value="1"/>
</dbReference>
<evidence type="ECO:0000259" key="1">
    <source>
        <dbReference type="PROSITE" id="PS50943"/>
    </source>
</evidence>
<protein>
    <submittedName>
        <fullName evidence="2">Helix-turn-helix transcriptional regulator</fullName>
    </submittedName>
</protein>
<comment type="caution">
    <text evidence="2">The sequence shown here is derived from an EMBL/GenBank/DDBJ whole genome shotgun (WGS) entry which is preliminary data.</text>
</comment>
<dbReference type="RefSeq" id="WP_210156692.1">
    <property type="nucleotide sequence ID" value="NZ_JAFCNB010000008.1"/>
</dbReference>
<dbReference type="Gene3D" id="1.10.260.40">
    <property type="entry name" value="lambda repressor-like DNA-binding domains"/>
    <property type="match status" value="1"/>
</dbReference>
<sequence length="469" mass="50968">MAMDQRHVQKIIDQVFAGQEMDEACRRRDIGAIIRVLGRHGITQGQIATLTGIAQGRLSEYKTGKRVPTATSTFEAFADGLGMTEKARRALGLAPMGDADTAQRADLGVPTDTFDLQLLAEAIGKRGEDVKRREMLSMTAKIGATTVAVQSEVWEQLAYALVRPSSLSEAVVREMEARSAGFHKLEEMMPAQAIFKGLAAHIKEISTLLNGAASDPKDELRRRLIVAAGESCVLAGWIASDMGSSATARNFYDTAERAAKEANDLSIVACAYGYRSYIPSGKGNHGRARALLGSALELLPPSESPGTTAWLAARHAEESGALGDKARALQSWEQASEAFSIADPEEDRVWTRFLDSDRFDSFRISTYSKIGKLEEAEEVARSVIARLPELDKKRAAIILGDIATAHLIHGSINEAARLAREGLSAARDTGSAIWTPRFEVLAQGLRRWQHRPAVRAFLEDLATAKRQVG</sequence>
<dbReference type="AlphaFoldDB" id="A0A941AIP9"/>
<accession>A0A941AIP9</accession>
<dbReference type="Proteomes" id="UP000674234">
    <property type="component" value="Unassembled WGS sequence"/>
</dbReference>
<dbReference type="SMART" id="SM00530">
    <property type="entry name" value="HTH_XRE"/>
    <property type="match status" value="1"/>
</dbReference>
<organism evidence="2 3">
    <name type="scientific">Microbispora oryzae</name>
    <dbReference type="NCBI Taxonomy" id="2806554"/>
    <lineage>
        <taxon>Bacteria</taxon>
        <taxon>Bacillati</taxon>
        <taxon>Actinomycetota</taxon>
        <taxon>Actinomycetes</taxon>
        <taxon>Streptosporangiales</taxon>
        <taxon>Streptosporangiaceae</taxon>
        <taxon>Microbispora</taxon>
    </lineage>
</organism>
<evidence type="ECO:0000313" key="2">
    <source>
        <dbReference type="EMBL" id="MBP2705401.1"/>
    </source>
</evidence>
<gene>
    <name evidence="2" type="ORF">JOL79_16420</name>
</gene>
<reference evidence="2" key="1">
    <citation type="submission" date="2021-02" db="EMBL/GenBank/DDBJ databases">
        <title>Draft genome sequence of Microbispora sp. RL4-1S isolated from rice leaves in Thailand.</title>
        <authorList>
            <person name="Muangham S."/>
            <person name="Duangmal K."/>
        </authorList>
    </citation>
    <scope>NUCLEOTIDE SEQUENCE</scope>
    <source>
        <strain evidence="2">RL4-1S</strain>
    </source>
</reference>
<evidence type="ECO:0000313" key="3">
    <source>
        <dbReference type="Proteomes" id="UP000674234"/>
    </source>
</evidence>
<feature type="domain" description="HTH cro/C1-type" evidence="1">
    <location>
        <begin position="33"/>
        <end position="88"/>
    </location>
</feature>
<dbReference type="InterPro" id="IPR001387">
    <property type="entry name" value="Cro/C1-type_HTH"/>
</dbReference>